<sequence length="555" mass="60394">MKARKQATMRREYLRTANELQRMLLMLHTRSRAATSIQSAWRGWRQRQLFLPVWRQYQEQKAALVLQRAWRCAQAHALLPKLRAELPRLRAQRAWQKAVGLVQAAQRRQRLEAARREVAVLALQSAVRGWLVRREVSKQLAGIRRFQALWRGYKVRKTCGRASRDARRRIAAAAAAVQPQRRIGVRTREALNVLLASKQCSQVITAVAAIEFSTRYSKACCVLMVDNGGVAALLEFMRSCNRSKPHMEMLGHALACLANICRWPDLLPGVLHAPDCIIVLSERLQMFRDTEDIFMATVGILSALVRSDVGALQVAVSAPSAIKLWEGICQLLNRKMDMERRYIERLEGQKGSDVTAREATRKMVSAATQLDALEKVAARVDGIAAAHGVEVQHMQRPHQLPAGGAAAGKAGAADAAEHQEQEGLVPRSASAVVQPNLWQPKNTIVRGAFKESVATRTGMLAAVAAGVPVGQSAAGGGAAAGGLGAGVNVGGASAAGMMTKGDMFAAAGAGGDAASRRLVGPDVLLAAMQQQQQMLTQSADQECRIDQSHKQHRGR</sequence>
<dbReference type="Gene3D" id="1.20.5.190">
    <property type="match status" value="2"/>
</dbReference>
<feature type="compositionally biased region" description="Low complexity" evidence="5">
    <location>
        <begin position="402"/>
        <end position="414"/>
    </location>
</feature>
<gene>
    <name evidence="6" type="ORF">OEZ85_014204</name>
</gene>
<dbReference type="PANTHER" id="PTHR22706">
    <property type="entry name" value="ASSEMBLY FACTOR FOR SPINDLE MICROTUBULES"/>
    <property type="match status" value="1"/>
</dbReference>
<dbReference type="InterPro" id="IPR011989">
    <property type="entry name" value="ARM-like"/>
</dbReference>
<keyword evidence="4" id="KW-0112">Calmodulin-binding</keyword>
<reference evidence="6 7" key="1">
    <citation type="submission" date="2023-05" db="EMBL/GenBank/DDBJ databases">
        <title>A 100% complete, gapless, phased diploid assembly of the Scenedesmus obliquus UTEX 3031 genome.</title>
        <authorList>
            <person name="Biondi T.C."/>
            <person name="Hanschen E.R."/>
            <person name="Kwon T."/>
            <person name="Eng W."/>
            <person name="Kruse C.P.S."/>
            <person name="Koehler S.I."/>
            <person name="Kunde Y."/>
            <person name="Gleasner C.D."/>
            <person name="You Mak K.T."/>
            <person name="Polle J."/>
            <person name="Hovde B.T."/>
            <person name="Starkenburg S.R."/>
        </authorList>
    </citation>
    <scope>NUCLEOTIDE SEQUENCE [LARGE SCALE GENOMIC DNA]</scope>
    <source>
        <strain evidence="6 7">DOE0152z</strain>
    </source>
</reference>
<protein>
    <recommendedName>
        <fullName evidence="8">GBD/FH3 domain-containing protein</fullName>
    </recommendedName>
</protein>
<accession>A0ABY8UB82</accession>
<evidence type="ECO:0000256" key="3">
    <source>
        <dbReference type="ARBA" id="ARBA00022737"/>
    </source>
</evidence>
<keyword evidence="3" id="KW-0677">Repeat</keyword>
<dbReference type="Proteomes" id="UP001244341">
    <property type="component" value="Chromosome 8b"/>
</dbReference>
<evidence type="ECO:0008006" key="8">
    <source>
        <dbReference type="Google" id="ProtNLM"/>
    </source>
</evidence>
<comment type="subcellular location">
    <subcellularLocation>
        <location evidence="1">Cytoplasm</location>
    </subcellularLocation>
</comment>
<keyword evidence="7" id="KW-1185">Reference proteome</keyword>
<evidence type="ECO:0000313" key="7">
    <source>
        <dbReference type="Proteomes" id="UP001244341"/>
    </source>
</evidence>
<dbReference type="PANTHER" id="PTHR22706:SF1">
    <property type="entry name" value="ASSEMBLY FACTOR FOR SPINDLE MICROTUBULES"/>
    <property type="match status" value="1"/>
</dbReference>
<evidence type="ECO:0000256" key="4">
    <source>
        <dbReference type="ARBA" id="ARBA00022860"/>
    </source>
</evidence>
<dbReference type="InterPro" id="IPR000048">
    <property type="entry name" value="IQ_motif_EF-hand-BS"/>
</dbReference>
<evidence type="ECO:0000313" key="6">
    <source>
        <dbReference type="EMBL" id="WIA17341.1"/>
    </source>
</evidence>
<keyword evidence="2" id="KW-0963">Cytoplasm</keyword>
<evidence type="ECO:0000256" key="5">
    <source>
        <dbReference type="SAM" id="MobiDB-lite"/>
    </source>
</evidence>
<dbReference type="InterPro" id="IPR016024">
    <property type="entry name" value="ARM-type_fold"/>
</dbReference>
<dbReference type="Gene3D" id="1.25.10.10">
    <property type="entry name" value="Leucine-rich Repeat Variant"/>
    <property type="match status" value="1"/>
</dbReference>
<organism evidence="6 7">
    <name type="scientific">Tetradesmus obliquus</name>
    <name type="common">Green alga</name>
    <name type="synonym">Acutodesmus obliquus</name>
    <dbReference type="NCBI Taxonomy" id="3088"/>
    <lineage>
        <taxon>Eukaryota</taxon>
        <taxon>Viridiplantae</taxon>
        <taxon>Chlorophyta</taxon>
        <taxon>core chlorophytes</taxon>
        <taxon>Chlorophyceae</taxon>
        <taxon>CS clade</taxon>
        <taxon>Sphaeropleales</taxon>
        <taxon>Scenedesmaceae</taxon>
        <taxon>Tetradesmus</taxon>
    </lineage>
</organism>
<evidence type="ECO:0000256" key="1">
    <source>
        <dbReference type="ARBA" id="ARBA00004496"/>
    </source>
</evidence>
<dbReference type="Pfam" id="PF00612">
    <property type="entry name" value="IQ"/>
    <property type="match status" value="3"/>
</dbReference>
<evidence type="ECO:0000256" key="2">
    <source>
        <dbReference type="ARBA" id="ARBA00022490"/>
    </source>
</evidence>
<name>A0ABY8UB82_TETOB</name>
<dbReference type="SUPFAM" id="SSF48371">
    <property type="entry name" value="ARM repeat"/>
    <property type="match status" value="1"/>
</dbReference>
<proteinExistence type="predicted"/>
<dbReference type="InterPro" id="IPR051185">
    <property type="entry name" value="ASPM"/>
</dbReference>
<dbReference type="EMBL" id="CP126215">
    <property type="protein sequence ID" value="WIA17341.1"/>
    <property type="molecule type" value="Genomic_DNA"/>
</dbReference>
<feature type="region of interest" description="Disordered" evidence="5">
    <location>
        <begin position="400"/>
        <end position="429"/>
    </location>
</feature>
<dbReference type="PROSITE" id="PS50096">
    <property type="entry name" value="IQ"/>
    <property type="match status" value="3"/>
</dbReference>
<dbReference type="SMART" id="SM00015">
    <property type="entry name" value="IQ"/>
    <property type="match status" value="4"/>
</dbReference>